<dbReference type="FunFam" id="3.40.50.300:FF:000020">
    <property type="entry name" value="Amino acid ABC transporter ATP-binding component"/>
    <property type="match status" value="1"/>
</dbReference>
<dbReference type="GO" id="GO:0005524">
    <property type="term" value="F:ATP binding"/>
    <property type="evidence" value="ECO:0007669"/>
    <property type="project" value="UniProtKB-KW"/>
</dbReference>
<keyword evidence="3" id="KW-0472">Membrane</keyword>
<gene>
    <name evidence="7" type="ordered locus">Veis_3332</name>
</gene>
<dbReference type="RefSeq" id="WP_011811054.1">
    <property type="nucleotide sequence ID" value="NC_008786.1"/>
</dbReference>
<keyword evidence="2" id="KW-0813">Transport</keyword>
<keyword evidence="3" id="KW-1003">Cell membrane</keyword>
<dbReference type="HOGENOM" id="CLU_000604_1_22_4"/>
<dbReference type="OrthoDB" id="9802264at2"/>
<evidence type="ECO:0000256" key="4">
    <source>
        <dbReference type="ARBA" id="ARBA00022741"/>
    </source>
</evidence>
<dbReference type="InterPro" id="IPR030679">
    <property type="entry name" value="ABC_ATPase_HisP-typ"/>
</dbReference>
<dbReference type="SUPFAM" id="SSF52540">
    <property type="entry name" value="P-loop containing nucleoside triphosphate hydrolases"/>
    <property type="match status" value="1"/>
</dbReference>
<sequence length="261" mass="29194">MSNEPIIRIEKANKWYGQFQVLTDVDLEVKAGERIVICGPSGSGKSTLIRCINHLEKVEKGRIAVDGIELTGHERKNVDAVRREVGMVFQQFNLFPHLTVLQNCTLSPMHSRGVPREAAEATAMKYLQRVRIPEQANKYPSQLSGGQQQRVAIARALCMNPKIMLFDEPTSALDPEMVNEVLDTMIGLAEDGMTMLCVTHEMGFARRVADRVIFMADGRVLEMAPPDQFFGNPQHPKLKAFLGQILSSGERQPLHYSYGSQ</sequence>
<name>A1WN55_VEREI</name>
<evidence type="ECO:0000256" key="5">
    <source>
        <dbReference type="ARBA" id="ARBA00022840"/>
    </source>
</evidence>
<dbReference type="EMBL" id="CP000542">
    <property type="protein sequence ID" value="ABM59062.1"/>
    <property type="molecule type" value="Genomic_DNA"/>
</dbReference>
<dbReference type="KEGG" id="vei:Veis_3332"/>
<feature type="domain" description="ABC transporter" evidence="6">
    <location>
        <begin position="7"/>
        <end position="242"/>
    </location>
</feature>
<dbReference type="InterPro" id="IPR017871">
    <property type="entry name" value="ABC_transporter-like_CS"/>
</dbReference>
<dbReference type="PIRSF" id="PIRSF039085">
    <property type="entry name" value="ABC_ATPase_HisP"/>
    <property type="match status" value="1"/>
</dbReference>
<dbReference type="InterPro" id="IPR027417">
    <property type="entry name" value="P-loop_NTPase"/>
</dbReference>
<protein>
    <submittedName>
        <fullName evidence="7">ABC transporter related</fullName>
    </submittedName>
</protein>
<dbReference type="eggNOG" id="COG1126">
    <property type="taxonomic scope" value="Bacteria"/>
</dbReference>
<dbReference type="PANTHER" id="PTHR43166">
    <property type="entry name" value="AMINO ACID IMPORT ATP-BINDING PROTEIN"/>
    <property type="match status" value="1"/>
</dbReference>
<dbReference type="SMART" id="SM00382">
    <property type="entry name" value="AAA"/>
    <property type="match status" value="1"/>
</dbReference>
<evidence type="ECO:0000259" key="6">
    <source>
        <dbReference type="PROSITE" id="PS50893"/>
    </source>
</evidence>
<keyword evidence="4" id="KW-0547">Nucleotide-binding</keyword>
<keyword evidence="5" id="KW-0067">ATP-binding</keyword>
<dbReference type="STRING" id="391735.Veis_3332"/>
<dbReference type="InterPro" id="IPR003593">
    <property type="entry name" value="AAA+_ATPase"/>
</dbReference>
<dbReference type="GO" id="GO:0015424">
    <property type="term" value="F:ABC-type amino acid transporter activity"/>
    <property type="evidence" value="ECO:0007669"/>
    <property type="project" value="InterPro"/>
</dbReference>
<dbReference type="Proteomes" id="UP000000374">
    <property type="component" value="Chromosome"/>
</dbReference>
<dbReference type="Pfam" id="PF00005">
    <property type="entry name" value="ABC_tran"/>
    <property type="match status" value="1"/>
</dbReference>
<dbReference type="AlphaFoldDB" id="A1WN55"/>
<dbReference type="InterPro" id="IPR050086">
    <property type="entry name" value="MetN_ABC_transporter-like"/>
</dbReference>
<dbReference type="GeneID" id="76461775"/>
<proteinExistence type="inferred from homology"/>
<dbReference type="PROSITE" id="PS00211">
    <property type="entry name" value="ABC_TRANSPORTER_1"/>
    <property type="match status" value="1"/>
</dbReference>
<evidence type="ECO:0000256" key="3">
    <source>
        <dbReference type="ARBA" id="ARBA00022475"/>
    </source>
</evidence>
<dbReference type="InterPro" id="IPR003439">
    <property type="entry name" value="ABC_transporter-like_ATP-bd"/>
</dbReference>
<comment type="similarity">
    <text evidence="1">Belongs to the ABC transporter superfamily.</text>
</comment>
<evidence type="ECO:0000256" key="1">
    <source>
        <dbReference type="ARBA" id="ARBA00005417"/>
    </source>
</evidence>
<organism evidence="7 8">
    <name type="scientific">Verminephrobacter eiseniae (strain EF01-2)</name>
    <dbReference type="NCBI Taxonomy" id="391735"/>
    <lineage>
        <taxon>Bacteria</taxon>
        <taxon>Pseudomonadati</taxon>
        <taxon>Pseudomonadota</taxon>
        <taxon>Betaproteobacteria</taxon>
        <taxon>Burkholderiales</taxon>
        <taxon>Comamonadaceae</taxon>
        <taxon>Verminephrobacter</taxon>
    </lineage>
</organism>
<keyword evidence="8" id="KW-1185">Reference proteome</keyword>
<dbReference type="PANTHER" id="PTHR43166:SF4">
    <property type="entry name" value="PHOSPHONATES IMPORT ATP-BINDING PROTEIN PHNC"/>
    <property type="match status" value="1"/>
</dbReference>
<dbReference type="Gene3D" id="3.40.50.300">
    <property type="entry name" value="P-loop containing nucleotide triphosphate hydrolases"/>
    <property type="match status" value="1"/>
</dbReference>
<dbReference type="CDD" id="cd03262">
    <property type="entry name" value="ABC_HisP_GlnQ"/>
    <property type="match status" value="1"/>
</dbReference>
<dbReference type="PROSITE" id="PS50893">
    <property type="entry name" value="ABC_TRANSPORTER_2"/>
    <property type="match status" value="1"/>
</dbReference>
<evidence type="ECO:0000313" key="7">
    <source>
        <dbReference type="EMBL" id="ABM59062.1"/>
    </source>
</evidence>
<evidence type="ECO:0000313" key="8">
    <source>
        <dbReference type="Proteomes" id="UP000000374"/>
    </source>
</evidence>
<reference evidence="8" key="1">
    <citation type="submission" date="2006-12" db="EMBL/GenBank/DDBJ databases">
        <title>Complete sequence of chromosome 1 of Verminephrobacter eiseniae EF01-2.</title>
        <authorList>
            <person name="Copeland A."/>
            <person name="Lucas S."/>
            <person name="Lapidus A."/>
            <person name="Barry K."/>
            <person name="Detter J.C."/>
            <person name="Glavina del Rio T."/>
            <person name="Dalin E."/>
            <person name="Tice H."/>
            <person name="Pitluck S."/>
            <person name="Chertkov O."/>
            <person name="Brettin T."/>
            <person name="Bruce D."/>
            <person name="Han C."/>
            <person name="Tapia R."/>
            <person name="Gilna P."/>
            <person name="Schmutz J."/>
            <person name="Larimer F."/>
            <person name="Land M."/>
            <person name="Hauser L."/>
            <person name="Kyrpides N."/>
            <person name="Kim E."/>
            <person name="Stahl D."/>
            <person name="Richardson P."/>
        </authorList>
    </citation>
    <scope>NUCLEOTIDE SEQUENCE [LARGE SCALE GENOMIC DNA]</scope>
    <source>
        <strain evidence="8">EF01-2</strain>
    </source>
</reference>
<evidence type="ECO:0000256" key="2">
    <source>
        <dbReference type="ARBA" id="ARBA00022448"/>
    </source>
</evidence>
<dbReference type="GO" id="GO:0016887">
    <property type="term" value="F:ATP hydrolysis activity"/>
    <property type="evidence" value="ECO:0007669"/>
    <property type="project" value="InterPro"/>
</dbReference>
<accession>A1WN55</accession>